<dbReference type="InterPro" id="IPR027417">
    <property type="entry name" value="P-loop_NTPase"/>
</dbReference>
<keyword evidence="2 7" id="KW-0812">Transmembrane</keyword>
<dbReference type="InterPro" id="IPR036640">
    <property type="entry name" value="ABC1_TM_sf"/>
</dbReference>
<feature type="domain" description="ABC transporter" evidence="8">
    <location>
        <begin position="347"/>
        <end position="570"/>
    </location>
</feature>
<feature type="transmembrane region" description="Helical" evidence="7">
    <location>
        <begin position="167"/>
        <end position="186"/>
    </location>
</feature>
<evidence type="ECO:0000259" key="8">
    <source>
        <dbReference type="PROSITE" id="PS50893"/>
    </source>
</evidence>
<comment type="subcellular location">
    <subcellularLocation>
        <location evidence="1">Cell membrane</location>
        <topology evidence="1">Multi-pass membrane protein</topology>
    </subcellularLocation>
</comment>
<reference evidence="10 11" key="1">
    <citation type="submission" date="2020-09" db="EMBL/GenBank/DDBJ databases">
        <title>Novel species in genus Gordonia.</title>
        <authorList>
            <person name="Zhang G."/>
        </authorList>
    </citation>
    <scope>NUCLEOTIDE SEQUENCE [LARGE SCALE GENOMIC DNA]</scope>
    <source>
        <strain evidence="10 11">ON-33</strain>
    </source>
</reference>
<dbReference type="PROSITE" id="PS50893">
    <property type="entry name" value="ABC_TRANSPORTER_2"/>
    <property type="match status" value="1"/>
</dbReference>
<dbReference type="InterPro" id="IPR039421">
    <property type="entry name" value="Type_1_exporter"/>
</dbReference>
<evidence type="ECO:0000256" key="2">
    <source>
        <dbReference type="ARBA" id="ARBA00022692"/>
    </source>
</evidence>
<dbReference type="SUPFAM" id="SSF52540">
    <property type="entry name" value="P-loop containing nucleoside triphosphate hydrolases"/>
    <property type="match status" value="1"/>
</dbReference>
<evidence type="ECO:0000256" key="6">
    <source>
        <dbReference type="ARBA" id="ARBA00023136"/>
    </source>
</evidence>
<feature type="transmembrane region" description="Helical" evidence="7">
    <location>
        <begin position="64"/>
        <end position="90"/>
    </location>
</feature>
<keyword evidence="4 10" id="KW-0067">ATP-binding</keyword>
<protein>
    <submittedName>
        <fullName evidence="10">ABC transporter ATP-binding protein</fullName>
    </submittedName>
</protein>
<keyword evidence="6 7" id="KW-0472">Membrane</keyword>
<evidence type="ECO:0000256" key="3">
    <source>
        <dbReference type="ARBA" id="ARBA00022741"/>
    </source>
</evidence>
<dbReference type="InterPro" id="IPR003593">
    <property type="entry name" value="AAA+_ATPase"/>
</dbReference>
<dbReference type="InterPro" id="IPR011527">
    <property type="entry name" value="ABC1_TM_dom"/>
</dbReference>
<proteinExistence type="predicted"/>
<keyword evidence="11" id="KW-1185">Reference proteome</keyword>
<accession>A0ABR7WAQ6</accession>
<dbReference type="EMBL" id="JACWMS010000002">
    <property type="protein sequence ID" value="MBD1319884.1"/>
    <property type="molecule type" value="Genomic_DNA"/>
</dbReference>
<feature type="transmembrane region" description="Helical" evidence="7">
    <location>
        <begin position="138"/>
        <end position="160"/>
    </location>
</feature>
<evidence type="ECO:0000256" key="1">
    <source>
        <dbReference type="ARBA" id="ARBA00004651"/>
    </source>
</evidence>
<evidence type="ECO:0000313" key="10">
    <source>
        <dbReference type="EMBL" id="MBD1319884.1"/>
    </source>
</evidence>
<sequence>MTALRVADRAEASRWVLRAVRTRPVLTATVTMLCTVTAVCAVIPVLALGILVDRVSSHATAGSLIPVALLAAGAAAVGGLAAGATMYGVARLGADVIADLRAEAVDAALHLPRAAIEKAGRGDVLSRLNNDVTVINRAVTTVIPTVVTAAALTVVSVIAMAGLDWRLGLAGFSAIPFYVAALRWYIPRSAPVYAAERVAAAERAQAIVESVTSRDTVLAYDLQTRELDRIEVSSARTRDLAVSVFTLFTRLVGRVNRAEFVGLAAILSIGFWLVSTGDVTVGATTAAALLFHRLFNPIGMILYSSAELQLAGAGLTRLVGVVEATTSAPAGDSGVDPPVSQVPEVGVTLRDIWFGYTPDHAVLRGLDLDIPRGHRLALVGASGAGKSTVGGLIDGTLRCDHGEIRTPAGAQIFTVSQDVHVFAGPLIDDLRLAAPDATRAEAFEALATVGADGWVRALPSGIDTVVGEGGCRLGDAQAQQVALARLVLADPEIAILDEATAEADSDQAADLDRAALAATAGRTTLVIAHRLSQALTADSVAIIADGVITEHGPPDTLIGAGGELTRLWNTFHGRHLGHHDPSDPIRQLQQTITSDARTHR</sequence>
<keyword evidence="3" id="KW-0547">Nucleotide-binding</keyword>
<dbReference type="Pfam" id="PF00005">
    <property type="entry name" value="ABC_tran"/>
    <property type="match status" value="1"/>
</dbReference>
<keyword evidence="5 7" id="KW-1133">Transmembrane helix</keyword>
<dbReference type="Gene3D" id="3.40.50.300">
    <property type="entry name" value="P-loop containing nucleotide triphosphate hydrolases"/>
    <property type="match status" value="1"/>
</dbReference>
<feature type="transmembrane region" description="Helical" evidence="7">
    <location>
        <begin position="260"/>
        <end position="291"/>
    </location>
</feature>
<dbReference type="PROSITE" id="PS50929">
    <property type="entry name" value="ABC_TM1F"/>
    <property type="match status" value="1"/>
</dbReference>
<dbReference type="GO" id="GO:0005524">
    <property type="term" value="F:ATP binding"/>
    <property type="evidence" value="ECO:0007669"/>
    <property type="project" value="UniProtKB-KW"/>
</dbReference>
<evidence type="ECO:0000313" key="11">
    <source>
        <dbReference type="Proteomes" id="UP000602395"/>
    </source>
</evidence>
<gene>
    <name evidence="10" type="ORF">IDF66_09820</name>
</gene>
<evidence type="ECO:0000256" key="7">
    <source>
        <dbReference type="SAM" id="Phobius"/>
    </source>
</evidence>
<dbReference type="Gene3D" id="1.20.1560.10">
    <property type="entry name" value="ABC transporter type 1, transmembrane domain"/>
    <property type="match status" value="1"/>
</dbReference>
<dbReference type="PANTHER" id="PTHR43394:SF1">
    <property type="entry name" value="ATP-BINDING CASSETTE SUB-FAMILY B MEMBER 10, MITOCHONDRIAL"/>
    <property type="match status" value="1"/>
</dbReference>
<dbReference type="PANTHER" id="PTHR43394">
    <property type="entry name" value="ATP-DEPENDENT PERMEASE MDL1, MITOCHONDRIAL"/>
    <property type="match status" value="1"/>
</dbReference>
<comment type="caution">
    <text evidence="10">The sequence shown here is derived from an EMBL/GenBank/DDBJ whole genome shotgun (WGS) entry which is preliminary data.</text>
</comment>
<dbReference type="SUPFAM" id="SSF90123">
    <property type="entry name" value="ABC transporter transmembrane region"/>
    <property type="match status" value="1"/>
</dbReference>
<evidence type="ECO:0000259" key="9">
    <source>
        <dbReference type="PROSITE" id="PS50929"/>
    </source>
</evidence>
<dbReference type="CDD" id="cd07346">
    <property type="entry name" value="ABC_6TM_exporters"/>
    <property type="match status" value="1"/>
</dbReference>
<dbReference type="Proteomes" id="UP000602395">
    <property type="component" value="Unassembled WGS sequence"/>
</dbReference>
<evidence type="ECO:0000256" key="4">
    <source>
        <dbReference type="ARBA" id="ARBA00022840"/>
    </source>
</evidence>
<dbReference type="SMART" id="SM00382">
    <property type="entry name" value="AAA"/>
    <property type="match status" value="1"/>
</dbReference>
<dbReference type="InterPro" id="IPR003439">
    <property type="entry name" value="ABC_transporter-like_ATP-bd"/>
</dbReference>
<name>A0ABR7WAQ6_9ACTN</name>
<feature type="transmembrane region" description="Helical" evidence="7">
    <location>
        <begin position="25"/>
        <end position="52"/>
    </location>
</feature>
<dbReference type="RefSeq" id="WP_190266703.1">
    <property type="nucleotide sequence ID" value="NZ_BAABAD010000004.1"/>
</dbReference>
<organism evidence="10 11">
    <name type="scientific">Gordonia hankookensis</name>
    <dbReference type="NCBI Taxonomy" id="589403"/>
    <lineage>
        <taxon>Bacteria</taxon>
        <taxon>Bacillati</taxon>
        <taxon>Actinomycetota</taxon>
        <taxon>Actinomycetes</taxon>
        <taxon>Mycobacteriales</taxon>
        <taxon>Gordoniaceae</taxon>
        <taxon>Gordonia</taxon>
    </lineage>
</organism>
<dbReference type="Pfam" id="PF00664">
    <property type="entry name" value="ABC_membrane"/>
    <property type="match status" value="1"/>
</dbReference>
<feature type="domain" description="ABC transmembrane type-1" evidence="9">
    <location>
        <begin position="33"/>
        <end position="310"/>
    </location>
</feature>
<evidence type="ECO:0000256" key="5">
    <source>
        <dbReference type="ARBA" id="ARBA00022989"/>
    </source>
</evidence>